<feature type="region of interest" description="Disordered" evidence="6">
    <location>
        <begin position="32"/>
        <end position="85"/>
    </location>
</feature>
<keyword evidence="4" id="KW-0131">Cell cycle</keyword>
<reference evidence="8 9" key="1">
    <citation type="submission" date="2018-07" db="EMBL/GenBank/DDBJ databases">
        <title>The complete nuclear genome of the prasinophyte Chloropicon primus (CCMP1205).</title>
        <authorList>
            <person name="Pombert J.-F."/>
            <person name="Otis C."/>
            <person name="Turmel M."/>
            <person name="Lemieux C."/>
        </authorList>
    </citation>
    <scope>NUCLEOTIDE SEQUENCE [LARGE SCALE GENOMIC DNA]</scope>
    <source>
        <strain evidence="8 9">CCMP1205</strain>
    </source>
</reference>
<evidence type="ECO:0000256" key="3">
    <source>
        <dbReference type="ARBA" id="ARBA00023242"/>
    </source>
</evidence>
<evidence type="ECO:0000313" key="9">
    <source>
        <dbReference type="Proteomes" id="UP000316726"/>
    </source>
</evidence>
<evidence type="ECO:0000256" key="5">
    <source>
        <dbReference type="ARBA" id="ARBA00093465"/>
    </source>
</evidence>
<evidence type="ECO:0000259" key="7">
    <source>
        <dbReference type="Pfam" id="PF25220"/>
    </source>
</evidence>
<feature type="domain" description="Sororin C-terminal region" evidence="7">
    <location>
        <begin position="112"/>
        <end position="126"/>
    </location>
</feature>
<name>A0A5B8MDT3_9CHLO</name>
<dbReference type="AlphaFoldDB" id="A0A5B8MDT3"/>
<dbReference type="Pfam" id="PF25220">
    <property type="entry name" value="Sororin_C"/>
    <property type="match status" value="1"/>
</dbReference>
<keyword evidence="3" id="KW-0539">Nucleus</keyword>
<dbReference type="Proteomes" id="UP000316726">
    <property type="component" value="Chromosome 2"/>
</dbReference>
<gene>
    <name evidence="8" type="ORF">A3770_02p11070</name>
</gene>
<dbReference type="InterPro" id="IPR057337">
    <property type="entry name" value="Sororin_C"/>
</dbReference>
<dbReference type="GO" id="GO:0051301">
    <property type="term" value="P:cell division"/>
    <property type="evidence" value="ECO:0007669"/>
    <property type="project" value="UniProtKB-KW"/>
</dbReference>
<keyword evidence="2" id="KW-0498">Mitosis</keyword>
<comment type="similarity">
    <text evidence="5">Belongs to the sororin family.</text>
</comment>
<evidence type="ECO:0000313" key="8">
    <source>
        <dbReference type="EMBL" id="QDZ18589.1"/>
    </source>
</evidence>
<evidence type="ECO:0000256" key="4">
    <source>
        <dbReference type="ARBA" id="ARBA00023306"/>
    </source>
</evidence>
<keyword evidence="9" id="KW-1185">Reference proteome</keyword>
<protein>
    <recommendedName>
        <fullName evidence="7">Sororin C-terminal region domain-containing protein</fullName>
    </recommendedName>
</protein>
<dbReference type="EMBL" id="CP031035">
    <property type="protein sequence ID" value="QDZ18589.1"/>
    <property type="molecule type" value="Genomic_DNA"/>
</dbReference>
<dbReference type="GO" id="GO:0005634">
    <property type="term" value="C:nucleus"/>
    <property type="evidence" value="ECO:0007669"/>
    <property type="project" value="UniProtKB-SubCell"/>
</dbReference>
<accession>A0A5B8MDT3</accession>
<evidence type="ECO:0000256" key="1">
    <source>
        <dbReference type="ARBA" id="ARBA00022618"/>
    </source>
</evidence>
<evidence type="ECO:0000256" key="2">
    <source>
        <dbReference type="ARBA" id="ARBA00022776"/>
    </source>
</evidence>
<sequence length="132" mass="14271">MVVLRSRARATAARAQAVRNAGVVKAKRPVARAAKKPAASRSVRTAPTEALSTANLRVYSPRGKKKQASSSARAKARSPRTKERVKVVVGGKIESPKEKKVATFDATSPSMKQMKAYFDEVDNFDLKVSDSV</sequence>
<evidence type="ECO:0000256" key="6">
    <source>
        <dbReference type="SAM" id="MobiDB-lite"/>
    </source>
</evidence>
<proteinExistence type="inferred from homology"/>
<organism evidence="8 9">
    <name type="scientific">Chloropicon primus</name>
    <dbReference type="NCBI Taxonomy" id="1764295"/>
    <lineage>
        <taxon>Eukaryota</taxon>
        <taxon>Viridiplantae</taxon>
        <taxon>Chlorophyta</taxon>
        <taxon>Chloropicophyceae</taxon>
        <taxon>Chloropicales</taxon>
        <taxon>Chloropicaceae</taxon>
        <taxon>Chloropicon</taxon>
    </lineage>
</organism>
<keyword evidence="1" id="KW-0132">Cell division</keyword>